<comment type="caution">
    <text evidence="2">The sequence shown here is derived from an EMBL/GenBank/DDBJ whole genome shotgun (WGS) entry which is preliminary data.</text>
</comment>
<name>A0AAV7VRG9_PLEWA</name>
<gene>
    <name evidence="2" type="ORF">NDU88_007674</name>
</gene>
<evidence type="ECO:0000313" key="2">
    <source>
        <dbReference type="EMBL" id="KAJ1203893.1"/>
    </source>
</evidence>
<keyword evidence="3" id="KW-1185">Reference proteome</keyword>
<dbReference type="EMBL" id="JANPWB010000003">
    <property type="protein sequence ID" value="KAJ1203893.1"/>
    <property type="molecule type" value="Genomic_DNA"/>
</dbReference>
<dbReference type="AlphaFoldDB" id="A0AAV7VRG9"/>
<reference evidence="2" key="1">
    <citation type="journal article" date="2022" name="bioRxiv">
        <title>Sequencing and chromosome-scale assembly of the giantPleurodeles waltlgenome.</title>
        <authorList>
            <person name="Brown T."/>
            <person name="Elewa A."/>
            <person name="Iarovenko S."/>
            <person name="Subramanian E."/>
            <person name="Araus A.J."/>
            <person name="Petzold A."/>
            <person name="Susuki M."/>
            <person name="Suzuki K.-i.T."/>
            <person name="Hayashi T."/>
            <person name="Toyoda A."/>
            <person name="Oliveira C."/>
            <person name="Osipova E."/>
            <person name="Leigh N.D."/>
            <person name="Simon A."/>
            <person name="Yun M.H."/>
        </authorList>
    </citation>
    <scope>NUCLEOTIDE SEQUENCE</scope>
    <source>
        <strain evidence="2">20211129_DDA</strain>
        <tissue evidence="2">Liver</tissue>
    </source>
</reference>
<evidence type="ECO:0000256" key="1">
    <source>
        <dbReference type="SAM" id="MobiDB-lite"/>
    </source>
</evidence>
<proteinExistence type="predicted"/>
<accession>A0AAV7VRG9</accession>
<evidence type="ECO:0000313" key="3">
    <source>
        <dbReference type="Proteomes" id="UP001066276"/>
    </source>
</evidence>
<dbReference type="Proteomes" id="UP001066276">
    <property type="component" value="Chromosome 2_1"/>
</dbReference>
<sequence length="70" mass="7428">MTSGGGVSTGTRRLPVRGRQHDRKTARERARALGGHGSSVPAAASLPWLQSPARSPPPATLLGEQARWFL</sequence>
<feature type="region of interest" description="Disordered" evidence="1">
    <location>
        <begin position="1"/>
        <end position="60"/>
    </location>
</feature>
<protein>
    <submittedName>
        <fullName evidence="2">Uncharacterized protein</fullName>
    </submittedName>
</protein>
<organism evidence="2 3">
    <name type="scientific">Pleurodeles waltl</name>
    <name type="common">Iberian ribbed newt</name>
    <dbReference type="NCBI Taxonomy" id="8319"/>
    <lineage>
        <taxon>Eukaryota</taxon>
        <taxon>Metazoa</taxon>
        <taxon>Chordata</taxon>
        <taxon>Craniata</taxon>
        <taxon>Vertebrata</taxon>
        <taxon>Euteleostomi</taxon>
        <taxon>Amphibia</taxon>
        <taxon>Batrachia</taxon>
        <taxon>Caudata</taxon>
        <taxon>Salamandroidea</taxon>
        <taxon>Salamandridae</taxon>
        <taxon>Pleurodelinae</taxon>
        <taxon>Pleurodeles</taxon>
    </lineage>
</organism>